<evidence type="ECO:0000256" key="8">
    <source>
        <dbReference type="ARBA" id="ARBA00023136"/>
    </source>
</evidence>
<dbReference type="Pfam" id="PF07660">
    <property type="entry name" value="STN"/>
    <property type="match status" value="1"/>
</dbReference>
<feature type="signal peptide" evidence="12">
    <location>
        <begin position="1"/>
        <end position="21"/>
    </location>
</feature>
<keyword evidence="8 10" id="KW-0472">Membrane</keyword>
<dbReference type="Gene3D" id="3.55.50.30">
    <property type="match status" value="1"/>
</dbReference>
<gene>
    <name evidence="14" type="ORF">P0Y56_09050</name>
</gene>
<evidence type="ECO:0000256" key="7">
    <source>
        <dbReference type="ARBA" id="ARBA00023077"/>
    </source>
</evidence>
<evidence type="ECO:0000313" key="14">
    <source>
        <dbReference type="EMBL" id="WEK45184.1"/>
    </source>
</evidence>
<evidence type="ECO:0000256" key="11">
    <source>
        <dbReference type="RuleBase" id="RU003357"/>
    </source>
</evidence>
<proteinExistence type="inferred from homology"/>
<evidence type="ECO:0000256" key="1">
    <source>
        <dbReference type="ARBA" id="ARBA00004571"/>
    </source>
</evidence>
<evidence type="ECO:0000313" key="15">
    <source>
        <dbReference type="Proteomes" id="UP001218362"/>
    </source>
</evidence>
<evidence type="ECO:0000256" key="5">
    <source>
        <dbReference type="ARBA" id="ARBA00022692"/>
    </source>
</evidence>
<dbReference type="PROSITE" id="PS52016">
    <property type="entry name" value="TONB_DEPENDENT_REC_3"/>
    <property type="match status" value="1"/>
</dbReference>
<evidence type="ECO:0000256" key="10">
    <source>
        <dbReference type="PROSITE-ProRule" id="PRU01360"/>
    </source>
</evidence>
<sequence>MPKTIHRRARLIGRVSAIALAACCAAGVLLPQAAVAQSATAARTFDLPAGDLASALSRFGEQTGLALVYPAELARGKGTGGVSGSMTPAEALSRLLAGTGLTFRFDGASTLVIQPASTDGEVVTGAVQVEGVQGSPYFGGAGQAAGVNGVNGSRDITATEGTGSFTSGALTIGSKVPQALKDVPQSISVLTSERMEQQNVTDFNTAMAKLPGVTLVQGPTSLENTFYSRGFAITNIQVDGGAPLTTNYSFYPQIDMSIYDHVELVRGADGLFSGYGDPSGTVNLVRKKPLDHAQVSVEAQAGSWSTYRLVADATSPLALDGRLRGRLVMTYQDNHYFYAVAKSNKTLIYGITEFDATPTTLLTAGLNYTRQDSVPWRSGLPRYQTGDDLGLPRSTSIVFPWNRWNLDTTEIFGGIEQKFGKDWNLKLNLTYNRQTTAQKFGYNNVAVNPENNLGPMLIGLYADQASKQFSAEFVTSGSFEILGQRQEITAGANRVDSDGGGLTYYAALVPSSYLAPYQPYPGGPQYCVDNLGRCPVGTIAPARPPINVFDFDPYDALYTEPRNPLPNLRNPVFGQIQSGAYVNLRLTAFDRVHLTTGLRWSHYEYEQASESLCTVTTGDCAGLQIGDAYAPTDWKYSDTDISWPPPANLSFDLTKQLTGYIGYTDIYLSQASMLDSSLKPIDPVTGSNIEAGLKWAARGGRLNVLLSAYRIKQKGFGTVDGVYDDDTGEFVASDGKRFPNFGSIDDSHSCCFKSDPDRTLRSKGIDFEATGEIADGLQIAASYTYNETKQEGVYFGTAEGAPVVSIQPKHLYKLWLAYDFSASGREGPLAGLSVSGGINGQSSGYNEGAGCKPEYIVTNAVTGAASCGVIDGESGSYTYKFTVPAYALLSARIDYRFSDKWSLALNLDNILDKTYYQTAGSVTGGNWYGAPRSFTASLRAKW</sequence>
<keyword evidence="14" id="KW-0675">Receptor</keyword>
<keyword evidence="6" id="KW-0408">Iron</keyword>
<dbReference type="KEGG" id="acob:P0Y56_09050"/>
<accession>A0AAJ5X725</accession>
<protein>
    <submittedName>
        <fullName evidence="14">TonB-dependent receptor</fullName>
    </submittedName>
</protein>
<keyword evidence="12" id="KW-0732">Signal</keyword>
<name>A0AAJ5X725_9SPHN</name>
<keyword evidence="4" id="KW-0406">Ion transport</keyword>
<dbReference type="GO" id="GO:0015344">
    <property type="term" value="F:siderophore uptake transmembrane transporter activity"/>
    <property type="evidence" value="ECO:0007669"/>
    <property type="project" value="TreeGrafter"/>
</dbReference>
<feature type="domain" description="Secretin/TonB short N-terminal" evidence="13">
    <location>
        <begin position="65"/>
        <end position="116"/>
    </location>
</feature>
<evidence type="ECO:0000256" key="9">
    <source>
        <dbReference type="ARBA" id="ARBA00023237"/>
    </source>
</evidence>
<dbReference type="InterPro" id="IPR011662">
    <property type="entry name" value="Secretin/TonB_short_N"/>
</dbReference>
<dbReference type="CDD" id="cd01347">
    <property type="entry name" value="ligand_gated_channel"/>
    <property type="match status" value="1"/>
</dbReference>
<keyword evidence="3 10" id="KW-1134">Transmembrane beta strand</keyword>
<keyword evidence="4" id="KW-0410">Iron transport</keyword>
<dbReference type="InterPro" id="IPR012910">
    <property type="entry name" value="Plug_dom"/>
</dbReference>
<dbReference type="InterPro" id="IPR037066">
    <property type="entry name" value="Plug_dom_sf"/>
</dbReference>
<dbReference type="AlphaFoldDB" id="A0AAJ5X725"/>
<dbReference type="PANTHER" id="PTHR32552">
    <property type="entry name" value="FERRICHROME IRON RECEPTOR-RELATED"/>
    <property type="match status" value="1"/>
</dbReference>
<evidence type="ECO:0000256" key="12">
    <source>
        <dbReference type="SAM" id="SignalP"/>
    </source>
</evidence>
<evidence type="ECO:0000256" key="4">
    <source>
        <dbReference type="ARBA" id="ARBA00022496"/>
    </source>
</evidence>
<keyword evidence="2 10" id="KW-0813">Transport</keyword>
<evidence type="ECO:0000256" key="2">
    <source>
        <dbReference type="ARBA" id="ARBA00022448"/>
    </source>
</evidence>
<dbReference type="EMBL" id="CP119316">
    <property type="protein sequence ID" value="WEK45184.1"/>
    <property type="molecule type" value="Genomic_DNA"/>
</dbReference>
<dbReference type="SMART" id="SM00965">
    <property type="entry name" value="STN"/>
    <property type="match status" value="1"/>
</dbReference>
<dbReference type="PANTHER" id="PTHR32552:SF74">
    <property type="entry name" value="HYDROXAMATE SIDEROPHORE RECEPTOR FHUE"/>
    <property type="match status" value="1"/>
</dbReference>
<evidence type="ECO:0000256" key="6">
    <source>
        <dbReference type="ARBA" id="ARBA00023004"/>
    </source>
</evidence>
<keyword evidence="7 11" id="KW-0798">TonB box</keyword>
<reference evidence="14" key="1">
    <citation type="submission" date="2023-03" db="EMBL/GenBank/DDBJ databases">
        <title>Andean soil-derived lignocellulolytic bacterial consortium as a source of novel taxa and putative plastic-active enzymes.</title>
        <authorList>
            <person name="Diaz-Garcia L."/>
            <person name="Chuvochina M."/>
            <person name="Feuerriegel G."/>
            <person name="Bunk B."/>
            <person name="Sproer C."/>
            <person name="Streit W.R."/>
            <person name="Rodriguez L.M."/>
            <person name="Overmann J."/>
            <person name="Jimenez D.J."/>
        </authorList>
    </citation>
    <scope>NUCLEOTIDE SEQUENCE</scope>
    <source>
        <strain evidence="14">MAG 26</strain>
    </source>
</reference>
<dbReference type="SUPFAM" id="SSF56935">
    <property type="entry name" value="Porins"/>
    <property type="match status" value="1"/>
</dbReference>
<comment type="similarity">
    <text evidence="10 11">Belongs to the TonB-dependent receptor family.</text>
</comment>
<dbReference type="InterPro" id="IPR036942">
    <property type="entry name" value="Beta-barrel_TonB_sf"/>
</dbReference>
<dbReference type="Pfam" id="PF00593">
    <property type="entry name" value="TonB_dep_Rec_b-barrel"/>
    <property type="match status" value="1"/>
</dbReference>
<dbReference type="Gene3D" id="2.40.170.20">
    <property type="entry name" value="TonB-dependent receptor, beta-barrel domain"/>
    <property type="match status" value="2"/>
</dbReference>
<evidence type="ECO:0000259" key="13">
    <source>
        <dbReference type="SMART" id="SM00965"/>
    </source>
</evidence>
<dbReference type="InterPro" id="IPR000531">
    <property type="entry name" value="Beta-barrel_TonB"/>
</dbReference>
<dbReference type="Gene3D" id="2.170.130.10">
    <property type="entry name" value="TonB-dependent receptor, plug domain"/>
    <property type="match status" value="1"/>
</dbReference>
<organism evidence="14 15">
    <name type="scientific">Candidatus Andeanibacterium colombiense</name>
    <dbReference type="NCBI Taxonomy" id="3121345"/>
    <lineage>
        <taxon>Bacteria</taxon>
        <taxon>Pseudomonadati</taxon>
        <taxon>Pseudomonadota</taxon>
        <taxon>Alphaproteobacteria</taxon>
        <taxon>Sphingomonadales</taxon>
        <taxon>Sphingomonadaceae</taxon>
        <taxon>Candidatus Andeanibacterium</taxon>
    </lineage>
</organism>
<dbReference type="GO" id="GO:0009279">
    <property type="term" value="C:cell outer membrane"/>
    <property type="evidence" value="ECO:0007669"/>
    <property type="project" value="UniProtKB-SubCell"/>
</dbReference>
<keyword evidence="9 10" id="KW-0998">Cell outer membrane</keyword>
<dbReference type="Proteomes" id="UP001218362">
    <property type="component" value="Chromosome"/>
</dbReference>
<evidence type="ECO:0000256" key="3">
    <source>
        <dbReference type="ARBA" id="ARBA00022452"/>
    </source>
</evidence>
<comment type="subcellular location">
    <subcellularLocation>
        <location evidence="1 10">Cell outer membrane</location>
        <topology evidence="1 10">Multi-pass membrane protein</topology>
    </subcellularLocation>
</comment>
<dbReference type="InterPro" id="IPR039426">
    <property type="entry name" value="TonB-dep_rcpt-like"/>
</dbReference>
<feature type="chain" id="PRO_5042566948" evidence="12">
    <location>
        <begin position="22"/>
        <end position="942"/>
    </location>
</feature>
<dbReference type="Pfam" id="PF07715">
    <property type="entry name" value="Plug"/>
    <property type="match status" value="1"/>
</dbReference>
<keyword evidence="5 10" id="KW-0812">Transmembrane</keyword>